<proteinExistence type="predicted"/>
<gene>
    <name evidence="3" type="ORF">AJ79_07310</name>
</gene>
<reference evidence="3 4" key="1">
    <citation type="submission" date="2017-10" db="EMBL/GenBank/DDBJ databases">
        <title>Comparative genomics in systemic dimorphic fungi from Ajellomycetaceae.</title>
        <authorList>
            <person name="Munoz J.F."/>
            <person name="Mcewen J.G."/>
            <person name="Clay O.K."/>
            <person name="Cuomo C.A."/>
        </authorList>
    </citation>
    <scope>NUCLEOTIDE SEQUENCE [LARGE SCALE GENOMIC DNA]</scope>
    <source>
        <strain evidence="3 4">UAMH5409</strain>
    </source>
</reference>
<evidence type="ECO:0000313" key="4">
    <source>
        <dbReference type="Proteomes" id="UP000223968"/>
    </source>
</evidence>
<keyword evidence="1" id="KW-0378">Hydrolase</keyword>
<dbReference type="PANTHER" id="PTHR48070:SF6">
    <property type="entry name" value="ESTERASE OVCA2"/>
    <property type="match status" value="1"/>
</dbReference>
<evidence type="ECO:0000256" key="1">
    <source>
        <dbReference type="ARBA" id="ARBA00022801"/>
    </source>
</evidence>
<dbReference type="AlphaFoldDB" id="A0A2B7X405"/>
<dbReference type="EMBL" id="PDNB01000145">
    <property type="protein sequence ID" value="PGH03619.1"/>
    <property type="molecule type" value="Genomic_DNA"/>
</dbReference>
<dbReference type="STRING" id="1447875.A0A2B7X405"/>
<keyword evidence="4" id="KW-1185">Reference proteome</keyword>
<dbReference type="SUPFAM" id="SSF53474">
    <property type="entry name" value="alpha/beta-Hydrolases"/>
    <property type="match status" value="1"/>
</dbReference>
<sequence>MRFLCLHGFGTNSQIFKIQTASFPPTCALAAIRYELGDGHEYEFVEGCVPWPAAPEIKSLLPSTDETFAYYDPTSPASILKAIDDLETYIETEGPFDGVLGFSHGASLAASFIARKHHQDHLKPVFKCAILISAPPAMAWQGLSGAKQLRILDADEDGELIQMPTAIIWGRQDPYLGAVSALGTVIPKLCGAANRVEYVHGGGHEVPSSSSMEVLAGSVKMIKRVIDMAHRWEAVDGGVSDL</sequence>
<dbReference type="Pfam" id="PF03959">
    <property type="entry name" value="FSH1"/>
    <property type="match status" value="1"/>
</dbReference>
<protein>
    <recommendedName>
        <fullName evidence="2">Serine hydrolase domain-containing protein</fullName>
    </recommendedName>
</protein>
<evidence type="ECO:0000313" key="3">
    <source>
        <dbReference type="EMBL" id="PGH03619.1"/>
    </source>
</evidence>
<dbReference type="Proteomes" id="UP000223968">
    <property type="component" value="Unassembled WGS sequence"/>
</dbReference>
<dbReference type="OrthoDB" id="414698at2759"/>
<dbReference type="InterPro" id="IPR029058">
    <property type="entry name" value="AB_hydrolase_fold"/>
</dbReference>
<dbReference type="Gene3D" id="3.40.50.1820">
    <property type="entry name" value="alpha/beta hydrolase"/>
    <property type="match status" value="1"/>
</dbReference>
<feature type="domain" description="Serine hydrolase" evidence="2">
    <location>
        <begin position="2"/>
        <end position="212"/>
    </location>
</feature>
<dbReference type="InterPro" id="IPR050593">
    <property type="entry name" value="LovG"/>
</dbReference>
<dbReference type="GO" id="GO:0019748">
    <property type="term" value="P:secondary metabolic process"/>
    <property type="evidence" value="ECO:0007669"/>
    <property type="project" value="TreeGrafter"/>
</dbReference>
<accession>A0A2B7X405</accession>
<evidence type="ECO:0000259" key="2">
    <source>
        <dbReference type="Pfam" id="PF03959"/>
    </source>
</evidence>
<dbReference type="InterPro" id="IPR005645">
    <property type="entry name" value="FSH-like_dom"/>
</dbReference>
<dbReference type="GO" id="GO:0016787">
    <property type="term" value="F:hydrolase activity"/>
    <property type="evidence" value="ECO:0007669"/>
    <property type="project" value="UniProtKB-KW"/>
</dbReference>
<organism evidence="3 4">
    <name type="scientific">Helicocarpus griseus UAMH5409</name>
    <dbReference type="NCBI Taxonomy" id="1447875"/>
    <lineage>
        <taxon>Eukaryota</taxon>
        <taxon>Fungi</taxon>
        <taxon>Dikarya</taxon>
        <taxon>Ascomycota</taxon>
        <taxon>Pezizomycotina</taxon>
        <taxon>Eurotiomycetes</taxon>
        <taxon>Eurotiomycetidae</taxon>
        <taxon>Onygenales</taxon>
        <taxon>Ajellomycetaceae</taxon>
        <taxon>Helicocarpus</taxon>
    </lineage>
</organism>
<dbReference type="PANTHER" id="PTHR48070">
    <property type="entry name" value="ESTERASE OVCA2"/>
    <property type="match status" value="1"/>
</dbReference>
<dbReference type="GO" id="GO:0005634">
    <property type="term" value="C:nucleus"/>
    <property type="evidence" value="ECO:0007669"/>
    <property type="project" value="TreeGrafter"/>
</dbReference>
<name>A0A2B7X405_9EURO</name>
<comment type="caution">
    <text evidence="3">The sequence shown here is derived from an EMBL/GenBank/DDBJ whole genome shotgun (WGS) entry which is preliminary data.</text>
</comment>
<dbReference type="GO" id="GO:0005737">
    <property type="term" value="C:cytoplasm"/>
    <property type="evidence" value="ECO:0007669"/>
    <property type="project" value="TreeGrafter"/>
</dbReference>